<dbReference type="PANTHER" id="PTHR22966">
    <property type="entry name" value="2-AMINOETHANETHIOL DIOXYGENASE"/>
    <property type="match status" value="1"/>
</dbReference>
<dbReference type="Proteomes" id="UP000663828">
    <property type="component" value="Unassembled WGS sequence"/>
</dbReference>
<name>A0A815BYD3_ADIRI</name>
<dbReference type="PANTHER" id="PTHR22966:SF61">
    <property type="entry name" value="2-AMINOETHANETHIOL DIOXYGENASE"/>
    <property type="match status" value="1"/>
</dbReference>
<dbReference type="GO" id="GO:0016702">
    <property type="term" value="F:oxidoreductase activity, acting on single donors with incorporation of molecular oxygen, incorporation of two atoms of oxygen"/>
    <property type="evidence" value="ECO:0007669"/>
    <property type="project" value="InterPro"/>
</dbReference>
<evidence type="ECO:0000256" key="2">
    <source>
        <dbReference type="ARBA" id="ARBA00023002"/>
    </source>
</evidence>
<keyword evidence="3" id="KW-0408">Iron</keyword>
<sequence length="243" mass="27763">MQSSPSLISTLVKQARQTFANLLSTEEPKSNPNEQIESIKRLMNKITKYEVNFTLFDHIHTNERLSPVEERNLEKFLKSNAPVFYMKVYEDKIISVGIFIIKSHHRIPLHDHPHMFGLIKVLDGHGHLNAYNVLFEKNANELVCTQHVSSSISCQSETAVLYPNQSNIHEIYASDDDHCAFLDILSPPYSNENDCTCFLAIPSSTTTTTDVTDDREGNYVLKRIFDDEYYTESLQYTGPTISL</sequence>
<dbReference type="AlphaFoldDB" id="A0A815BYD3"/>
<dbReference type="InterPro" id="IPR014710">
    <property type="entry name" value="RmlC-like_jellyroll"/>
</dbReference>
<proteinExistence type="predicted"/>
<accession>A0A815BYD3</accession>
<organism evidence="4 5">
    <name type="scientific">Adineta ricciae</name>
    <name type="common">Rotifer</name>
    <dbReference type="NCBI Taxonomy" id="249248"/>
    <lineage>
        <taxon>Eukaryota</taxon>
        <taxon>Metazoa</taxon>
        <taxon>Spiralia</taxon>
        <taxon>Gnathifera</taxon>
        <taxon>Rotifera</taxon>
        <taxon>Eurotatoria</taxon>
        <taxon>Bdelloidea</taxon>
        <taxon>Adinetida</taxon>
        <taxon>Adinetidae</taxon>
        <taxon>Adineta</taxon>
    </lineage>
</organism>
<dbReference type="GO" id="GO:0005739">
    <property type="term" value="C:mitochondrion"/>
    <property type="evidence" value="ECO:0007669"/>
    <property type="project" value="TreeGrafter"/>
</dbReference>
<evidence type="ECO:0000256" key="3">
    <source>
        <dbReference type="ARBA" id="ARBA00023004"/>
    </source>
</evidence>
<dbReference type="CDD" id="cd20289">
    <property type="entry name" value="cupin_ADO"/>
    <property type="match status" value="1"/>
</dbReference>
<dbReference type="Pfam" id="PF07847">
    <property type="entry name" value="PCO_ADO"/>
    <property type="match status" value="1"/>
</dbReference>
<keyword evidence="1" id="KW-0479">Metal-binding</keyword>
<dbReference type="EMBL" id="CAJNOR010002309">
    <property type="protein sequence ID" value="CAF1276302.1"/>
    <property type="molecule type" value="Genomic_DNA"/>
</dbReference>
<keyword evidence="2" id="KW-0560">Oxidoreductase</keyword>
<evidence type="ECO:0000256" key="1">
    <source>
        <dbReference type="ARBA" id="ARBA00022723"/>
    </source>
</evidence>
<dbReference type="InterPro" id="IPR011051">
    <property type="entry name" value="RmlC_Cupin_sf"/>
</dbReference>
<reference evidence="4" key="1">
    <citation type="submission" date="2021-02" db="EMBL/GenBank/DDBJ databases">
        <authorList>
            <person name="Nowell W R."/>
        </authorList>
    </citation>
    <scope>NUCLEOTIDE SEQUENCE</scope>
</reference>
<protein>
    <recommendedName>
        <fullName evidence="6">2-aminoethanethiol dioxygenase-like protein</fullName>
    </recommendedName>
</protein>
<dbReference type="Gene3D" id="2.60.120.10">
    <property type="entry name" value="Jelly Rolls"/>
    <property type="match status" value="1"/>
</dbReference>
<gene>
    <name evidence="4" type="ORF">XAT740_LOCUS27572</name>
</gene>
<dbReference type="InterPro" id="IPR012864">
    <property type="entry name" value="PCO/ADO"/>
</dbReference>
<evidence type="ECO:0000313" key="5">
    <source>
        <dbReference type="Proteomes" id="UP000663828"/>
    </source>
</evidence>
<dbReference type="SUPFAM" id="SSF51182">
    <property type="entry name" value="RmlC-like cupins"/>
    <property type="match status" value="1"/>
</dbReference>
<evidence type="ECO:0008006" key="6">
    <source>
        <dbReference type="Google" id="ProtNLM"/>
    </source>
</evidence>
<dbReference type="GO" id="GO:0046872">
    <property type="term" value="F:metal ion binding"/>
    <property type="evidence" value="ECO:0007669"/>
    <property type="project" value="UniProtKB-KW"/>
</dbReference>
<keyword evidence="5" id="KW-1185">Reference proteome</keyword>
<comment type="caution">
    <text evidence="4">The sequence shown here is derived from an EMBL/GenBank/DDBJ whole genome shotgun (WGS) entry which is preliminary data.</text>
</comment>
<evidence type="ECO:0000313" key="4">
    <source>
        <dbReference type="EMBL" id="CAF1276302.1"/>
    </source>
</evidence>